<evidence type="ECO:0000256" key="3">
    <source>
        <dbReference type="ARBA" id="ARBA00022722"/>
    </source>
</evidence>
<keyword evidence="4" id="KW-0732">Signal</keyword>
<dbReference type="EMBL" id="JAGXEW010000052">
    <property type="protein sequence ID" value="KAK1151444.1"/>
    <property type="molecule type" value="Genomic_DNA"/>
</dbReference>
<keyword evidence="5" id="KW-0255">Endonuclease</keyword>
<dbReference type="InterPro" id="IPR018057">
    <property type="entry name" value="Deoxyribonuclease-1_AS"/>
</dbReference>
<evidence type="ECO:0000256" key="7">
    <source>
        <dbReference type="ARBA" id="ARBA00022824"/>
    </source>
</evidence>
<evidence type="ECO:0000256" key="6">
    <source>
        <dbReference type="ARBA" id="ARBA00022801"/>
    </source>
</evidence>
<evidence type="ECO:0000256" key="12">
    <source>
        <dbReference type="ARBA" id="ARBA00043073"/>
    </source>
</evidence>
<evidence type="ECO:0000313" key="15">
    <source>
        <dbReference type="Proteomes" id="UP001230051"/>
    </source>
</evidence>
<evidence type="ECO:0000256" key="5">
    <source>
        <dbReference type="ARBA" id="ARBA00022759"/>
    </source>
</evidence>
<keyword evidence="15" id="KW-1185">Reference proteome</keyword>
<keyword evidence="8" id="KW-1015">Disulfide bond</keyword>
<evidence type="ECO:0000256" key="1">
    <source>
        <dbReference type="ARBA" id="ARBA00004240"/>
    </source>
</evidence>
<comment type="subcellular location">
    <subcellularLocation>
        <location evidence="1">Endoplasmic reticulum</location>
    </subcellularLocation>
</comment>
<dbReference type="Proteomes" id="UP001230051">
    <property type="component" value="Unassembled WGS sequence"/>
</dbReference>
<reference evidence="14" key="1">
    <citation type="submission" date="2022-02" db="EMBL/GenBank/DDBJ databases">
        <title>Atlantic sturgeon de novo genome assembly.</title>
        <authorList>
            <person name="Stock M."/>
            <person name="Klopp C."/>
            <person name="Guiguen Y."/>
            <person name="Cabau C."/>
            <person name="Parinello H."/>
            <person name="Santidrian Yebra-Pimentel E."/>
            <person name="Kuhl H."/>
            <person name="Dirks R.P."/>
            <person name="Guessner J."/>
            <person name="Wuertz S."/>
            <person name="Du K."/>
            <person name="Schartl M."/>
        </authorList>
    </citation>
    <scope>NUCLEOTIDE SEQUENCE</scope>
    <source>
        <strain evidence="14">STURGEONOMICS-FGT-2020</strain>
        <tissue evidence="14">Whole blood</tissue>
    </source>
</reference>
<proteinExistence type="inferred from homology"/>
<dbReference type="PANTHER" id="PTHR11371:SF28">
    <property type="entry name" value="DEOXYRIBONUCLEASE-1-LIKE 1"/>
    <property type="match status" value="1"/>
</dbReference>
<dbReference type="GO" id="GO:0005783">
    <property type="term" value="C:endoplasmic reticulum"/>
    <property type="evidence" value="ECO:0007669"/>
    <property type="project" value="UniProtKB-SubCell"/>
</dbReference>
<evidence type="ECO:0000256" key="2">
    <source>
        <dbReference type="ARBA" id="ARBA00007359"/>
    </source>
</evidence>
<dbReference type="SMART" id="SM00476">
    <property type="entry name" value="DNaseIc"/>
    <property type="match status" value="1"/>
</dbReference>
<sequence>MTKPLIIMQSWDSPFNYAELKNSSPRIGRYRQVPQPHIMLLAGLYLCLSLLEATSAFRICAFNVQAFGDSKSSDRGVMEVLVKILSRCDVCLIQEVRDSKGGAVPALVNNLNRFDRSHNYKFVASGRLGRGTYLEQYVFIYRSDVVDVRDQYQYPDTQKGDPDAFSREPFIVRFHSPHTELQDLVLVPQHTTPKNATREIDELYDVFLEIRRMWRIQDVMFLGDFNAACGYVPKKDWPKIRLRSNPEFHWLIGDKTDTTVRDNTVCAYDRIVVHGDAFLSAIVPQSAKPFNFPREFRLTEEEALVISDHYPVEVELRLSSGQQEEHIHHYLIGISVAILLLSVMCGPSCING</sequence>
<dbReference type="AlphaFoldDB" id="A0AAD8FSC9"/>
<feature type="domain" description="Endonuclease/exonuclease/phosphatase" evidence="13">
    <location>
        <begin position="61"/>
        <end position="309"/>
    </location>
</feature>
<dbReference type="InterPro" id="IPR005135">
    <property type="entry name" value="Endo/exonuclease/phosphatase"/>
</dbReference>
<dbReference type="InterPro" id="IPR036691">
    <property type="entry name" value="Endo/exonu/phosph_ase_sf"/>
</dbReference>
<keyword evidence="9" id="KW-0325">Glycoprotein</keyword>
<evidence type="ECO:0000259" key="13">
    <source>
        <dbReference type="Pfam" id="PF03372"/>
    </source>
</evidence>
<dbReference type="PROSITE" id="PS00919">
    <property type="entry name" value="DNASE_I_1"/>
    <property type="match status" value="1"/>
</dbReference>
<gene>
    <name evidence="14" type="primary">DNASE1L3</name>
    <name evidence="14" type="ORF">AOXY_G32683</name>
</gene>
<organism evidence="14 15">
    <name type="scientific">Acipenser oxyrinchus oxyrinchus</name>
    <dbReference type="NCBI Taxonomy" id="40147"/>
    <lineage>
        <taxon>Eukaryota</taxon>
        <taxon>Metazoa</taxon>
        <taxon>Chordata</taxon>
        <taxon>Craniata</taxon>
        <taxon>Vertebrata</taxon>
        <taxon>Euteleostomi</taxon>
        <taxon>Actinopterygii</taxon>
        <taxon>Chondrostei</taxon>
        <taxon>Acipenseriformes</taxon>
        <taxon>Acipenseridae</taxon>
        <taxon>Acipenser</taxon>
    </lineage>
</organism>
<dbReference type="PANTHER" id="PTHR11371">
    <property type="entry name" value="DEOXYRIBONUCLEASE"/>
    <property type="match status" value="1"/>
</dbReference>
<dbReference type="InterPro" id="IPR016202">
    <property type="entry name" value="DNase_I"/>
</dbReference>
<dbReference type="SUPFAM" id="SSF56219">
    <property type="entry name" value="DNase I-like"/>
    <property type="match status" value="1"/>
</dbReference>
<dbReference type="GO" id="GO:0004530">
    <property type="term" value="F:deoxyribonuclease I activity"/>
    <property type="evidence" value="ECO:0007669"/>
    <property type="project" value="TreeGrafter"/>
</dbReference>
<dbReference type="FunFam" id="3.60.10.10:FF:000007">
    <property type="entry name" value="Deoxyribonuclease"/>
    <property type="match status" value="1"/>
</dbReference>
<dbReference type="PRINTS" id="PR00130">
    <property type="entry name" value="DNASEI"/>
</dbReference>
<dbReference type="CDD" id="cd10282">
    <property type="entry name" value="DNase1"/>
    <property type="match status" value="1"/>
</dbReference>
<evidence type="ECO:0000256" key="9">
    <source>
        <dbReference type="ARBA" id="ARBA00023180"/>
    </source>
</evidence>
<evidence type="ECO:0000256" key="11">
    <source>
        <dbReference type="ARBA" id="ARBA00042003"/>
    </source>
</evidence>
<keyword evidence="3" id="KW-0540">Nuclease</keyword>
<evidence type="ECO:0000256" key="10">
    <source>
        <dbReference type="ARBA" id="ARBA00041152"/>
    </source>
</evidence>
<evidence type="ECO:0000256" key="8">
    <source>
        <dbReference type="ARBA" id="ARBA00023157"/>
    </source>
</evidence>
<dbReference type="Gene3D" id="3.60.10.10">
    <property type="entry name" value="Endonuclease/exonuclease/phosphatase"/>
    <property type="match status" value="1"/>
</dbReference>
<evidence type="ECO:0000256" key="4">
    <source>
        <dbReference type="ARBA" id="ARBA00022729"/>
    </source>
</evidence>
<accession>A0AAD8FSC9</accession>
<dbReference type="GO" id="GO:0006308">
    <property type="term" value="P:DNA catabolic process"/>
    <property type="evidence" value="ECO:0007669"/>
    <property type="project" value="InterPro"/>
</dbReference>
<dbReference type="GO" id="GO:0003677">
    <property type="term" value="F:DNA binding"/>
    <property type="evidence" value="ECO:0007669"/>
    <property type="project" value="TreeGrafter"/>
</dbReference>
<dbReference type="Pfam" id="PF03372">
    <property type="entry name" value="Exo_endo_phos"/>
    <property type="match status" value="1"/>
</dbReference>
<comment type="caution">
    <text evidence="14">The sequence shown here is derived from an EMBL/GenBank/DDBJ whole genome shotgun (WGS) entry which is preliminary data.</text>
</comment>
<keyword evidence="7" id="KW-0256">Endoplasmic reticulum</keyword>
<dbReference type="GO" id="GO:0005634">
    <property type="term" value="C:nucleus"/>
    <property type="evidence" value="ECO:0007669"/>
    <property type="project" value="TreeGrafter"/>
</dbReference>
<evidence type="ECO:0000313" key="14">
    <source>
        <dbReference type="EMBL" id="KAK1151444.1"/>
    </source>
</evidence>
<keyword evidence="6" id="KW-0378">Hydrolase</keyword>
<protein>
    <recommendedName>
        <fullName evidence="10">Deoxyribonuclease-1-like 1</fullName>
    </recommendedName>
    <alternativeName>
        <fullName evidence="12">DNase X</fullName>
    </alternativeName>
    <alternativeName>
        <fullName evidence="11">Deoxyribonuclease I-like 1</fullName>
    </alternativeName>
</protein>
<comment type="similarity">
    <text evidence="2">Belongs to the DNase I family.</text>
</comment>
<name>A0AAD8FSC9_ACIOX</name>